<dbReference type="PANTHER" id="PTHR37423">
    <property type="entry name" value="SOLUBLE LYTIC MUREIN TRANSGLYCOSYLASE-RELATED"/>
    <property type="match status" value="1"/>
</dbReference>
<dbReference type="InterPro" id="IPR000189">
    <property type="entry name" value="Transglyc_AS"/>
</dbReference>
<dbReference type="PROSITE" id="PS00922">
    <property type="entry name" value="TRANSGLYCOSYLASE"/>
    <property type="match status" value="1"/>
</dbReference>
<dbReference type="SUPFAM" id="SSF53955">
    <property type="entry name" value="Lysozyme-like"/>
    <property type="match status" value="1"/>
</dbReference>
<accession>A0ABW3PQJ4</accession>
<evidence type="ECO:0000313" key="4">
    <source>
        <dbReference type="Proteomes" id="UP001597169"/>
    </source>
</evidence>
<dbReference type="CDD" id="cd00254">
    <property type="entry name" value="LT-like"/>
    <property type="match status" value="1"/>
</dbReference>
<dbReference type="Pfam" id="PF01464">
    <property type="entry name" value="SLT"/>
    <property type="match status" value="1"/>
</dbReference>
<dbReference type="Gene3D" id="1.10.530.10">
    <property type="match status" value="1"/>
</dbReference>
<evidence type="ECO:0000256" key="1">
    <source>
        <dbReference type="ARBA" id="ARBA00007734"/>
    </source>
</evidence>
<protein>
    <submittedName>
        <fullName evidence="3">Lytic transglycosylase domain-containing protein</fullName>
    </submittedName>
</protein>
<dbReference type="PANTHER" id="PTHR37423:SF2">
    <property type="entry name" value="MEMBRANE-BOUND LYTIC MUREIN TRANSGLYCOSYLASE C"/>
    <property type="match status" value="1"/>
</dbReference>
<comment type="caution">
    <text evidence="3">The sequence shown here is derived from an EMBL/GenBank/DDBJ whole genome shotgun (WGS) entry which is preliminary data.</text>
</comment>
<reference evidence="4" key="1">
    <citation type="journal article" date="2019" name="Int. J. Syst. Evol. Microbiol.">
        <title>The Global Catalogue of Microorganisms (GCM) 10K type strain sequencing project: providing services to taxonomists for standard genome sequencing and annotation.</title>
        <authorList>
            <consortium name="The Broad Institute Genomics Platform"/>
            <consortium name="The Broad Institute Genome Sequencing Center for Infectious Disease"/>
            <person name="Wu L."/>
            <person name="Ma J."/>
        </authorList>
    </citation>
    <scope>NUCLEOTIDE SEQUENCE [LARGE SCALE GENOMIC DNA]</scope>
    <source>
        <strain evidence="4">CCUG 53519</strain>
    </source>
</reference>
<dbReference type="InterPro" id="IPR023346">
    <property type="entry name" value="Lysozyme-like_dom_sf"/>
</dbReference>
<gene>
    <name evidence="3" type="ORF">ACFQ3J_00480</name>
</gene>
<name>A0ABW3PQJ4_9BACL</name>
<evidence type="ECO:0000313" key="3">
    <source>
        <dbReference type="EMBL" id="MFD1126650.1"/>
    </source>
</evidence>
<comment type="similarity">
    <text evidence="1">Belongs to the transglycosylase Slt family.</text>
</comment>
<dbReference type="InterPro" id="IPR008258">
    <property type="entry name" value="Transglycosylase_SLT_dom_1"/>
</dbReference>
<dbReference type="Proteomes" id="UP001597169">
    <property type="component" value="Unassembled WGS sequence"/>
</dbReference>
<dbReference type="RefSeq" id="WP_379293213.1">
    <property type="nucleotide sequence ID" value="NZ_JBHTKX010000001.1"/>
</dbReference>
<evidence type="ECO:0000259" key="2">
    <source>
        <dbReference type="Pfam" id="PF01464"/>
    </source>
</evidence>
<sequence length="125" mass="13403">MSSAASTHNVPEGLVSAIIQAESSFDPNAKSGAGAAGLMQLMPGTAKDLGVKNVYDPTQNVNGGTKYISQMYKQFGNYELALAAYNWGPGNVNKAIKKYGNSWSAIKSHAPKETQKYVNKVMSNW</sequence>
<keyword evidence="4" id="KW-1185">Reference proteome</keyword>
<feature type="domain" description="Transglycosylase SLT" evidence="2">
    <location>
        <begin position="3"/>
        <end position="101"/>
    </location>
</feature>
<dbReference type="EMBL" id="JBHTKX010000001">
    <property type="protein sequence ID" value="MFD1126650.1"/>
    <property type="molecule type" value="Genomic_DNA"/>
</dbReference>
<proteinExistence type="inferred from homology"/>
<organism evidence="3 4">
    <name type="scientific">Paenibacillus provencensis</name>
    <dbReference type="NCBI Taxonomy" id="441151"/>
    <lineage>
        <taxon>Bacteria</taxon>
        <taxon>Bacillati</taxon>
        <taxon>Bacillota</taxon>
        <taxon>Bacilli</taxon>
        <taxon>Bacillales</taxon>
        <taxon>Paenibacillaceae</taxon>
        <taxon>Paenibacillus</taxon>
    </lineage>
</organism>